<dbReference type="EMBL" id="CM045870">
    <property type="protein sequence ID" value="KAI7954041.1"/>
    <property type="molecule type" value="Genomic_DNA"/>
</dbReference>
<proteinExistence type="predicted"/>
<organism evidence="1 2">
    <name type="scientific">Puccinia striiformis f. sp. tritici</name>
    <dbReference type="NCBI Taxonomy" id="168172"/>
    <lineage>
        <taxon>Eukaryota</taxon>
        <taxon>Fungi</taxon>
        <taxon>Dikarya</taxon>
        <taxon>Basidiomycota</taxon>
        <taxon>Pucciniomycotina</taxon>
        <taxon>Pucciniomycetes</taxon>
        <taxon>Pucciniales</taxon>
        <taxon>Pucciniaceae</taxon>
        <taxon>Puccinia</taxon>
    </lineage>
</organism>
<dbReference type="Proteomes" id="UP001060170">
    <property type="component" value="Chromosome 6"/>
</dbReference>
<evidence type="ECO:0000313" key="2">
    <source>
        <dbReference type="Proteomes" id="UP001060170"/>
    </source>
</evidence>
<reference evidence="2" key="2">
    <citation type="journal article" date="2018" name="Mol. Plant Microbe Interact.">
        <title>Genome sequence resources for the wheat stripe rust pathogen (Puccinia striiformis f. sp. tritici) and the barley stripe rust pathogen (Puccinia striiformis f. sp. hordei).</title>
        <authorList>
            <person name="Xia C."/>
            <person name="Wang M."/>
            <person name="Yin C."/>
            <person name="Cornejo O.E."/>
            <person name="Hulbert S.H."/>
            <person name="Chen X."/>
        </authorList>
    </citation>
    <scope>NUCLEOTIDE SEQUENCE [LARGE SCALE GENOMIC DNA]</scope>
    <source>
        <strain evidence="2">93-210</strain>
    </source>
</reference>
<accession>A0ACC0EKV3</accession>
<reference evidence="2" key="1">
    <citation type="journal article" date="2018" name="BMC Genomics">
        <title>Genomic insights into host adaptation between the wheat stripe rust pathogen (Puccinia striiformis f. sp. tritici) and the barley stripe rust pathogen (Puccinia striiformis f. sp. hordei).</title>
        <authorList>
            <person name="Xia C."/>
            <person name="Wang M."/>
            <person name="Yin C."/>
            <person name="Cornejo O.E."/>
            <person name="Hulbert S.H."/>
            <person name="Chen X."/>
        </authorList>
    </citation>
    <scope>NUCLEOTIDE SEQUENCE [LARGE SCALE GENOMIC DNA]</scope>
    <source>
        <strain evidence="2">93-210</strain>
    </source>
</reference>
<evidence type="ECO:0000313" key="1">
    <source>
        <dbReference type="EMBL" id="KAI7954041.1"/>
    </source>
</evidence>
<reference evidence="1 2" key="3">
    <citation type="journal article" date="2022" name="Microbiol. Spectr.">
        <title>Folding features and dynamics of 3D genome architecture in plant fungal pathogens.</title>
        <authorList>
            <person name="Xia C."/>
        </authorList>
    </citation>
    <scope>NUCLEOTIDE SEQUENCE [LARGE SCALE GENOMIC DNA]</scope>
    <source>
        <strain evidence="1 2">93-210</strain>
    </source>
</reference>
<keyword evidence="2" id="KW-1185">Reference proteome</keyword>
<comment type="caution">
    <text evidence="1">The sequence shown here is derived from an EMBL/GenBank/DDBJ whole genome shotgun (WGS) entry which is preliminary data.</text>
</comment>
<gene>
    <name evidence="1" type="ORF">MJO28_006588</name>
</gene>
<sequence length="338" mass="38538">MPPKKTVQSTPSRTPIGTKKAVQKNGRTVDVGINSSTSELINPPAKKARKEPAQDTGQDKDEQYGDFEGSDDSANEIIDARDNGNDEDDGEKKTVKGGRRSNYTTSEDVQIRVAEHYRAEVPEPYQTFNSIKSHWGAVHRCVNKFNGYLKEIKLANKSGVNEIDKFKRARKLYEQCEKGKPFKHLQCFDILEPVPKWNIYCQELARIEASKSSTQNSVQRSTKLGETSDFGSETAIMENTNELERAVGNKRAKEARLQDIKDNKWKDELVKVHRDLAGETQIQNKLLAKQKEVLVMIAQDAIMYTEITPDMSARRRKFLEYRQQKIIDQITEEKEAKN</sequence>
<name>A0ACC0EKV3_9BASI</name>
<protein>
    <submittedName>
        <fullName evidence="1">Uncharacterized protein</fullName>
    </submittedName>
</protein>